<sequence length="102" mass="10874">MTALAPSKAEEFAEALFDTYTKSLTTFMIDIGHRTGLFDAAARGAATSAELAARAGLHERYVREWLGALTTAGVFTHAGGVFTLPRSTRSASAARGRRTSPR</sequence>
<protein>
    <recommendedName>
        <fullName evidence="1">S-adenosylmethionine-dependent methyltransferase Rv2258c-like winged HTH domain-containing protein</fullName>
    </recommendedName>
</protein>
<dbReference type="Gene3D" id="1.10.10.10">
    <property type="entry name" value="Winged helix-like DNA-binding domain superfamily/Winged helix DNA-binding domain"/>
    <property type="match status" value="1"/>
</dbReference>
<dbReference type="PANTHER" id="PTHR45128">
    <property type="entry name" value="METHYLTRANSFERASE TYPE 11"/>
    <property type="match status" value="1"/>
</dbReference>
<gene>
    <name evidence="2" type="ORF">ACFQV2_13725</name>
</gene>
<proteinExistence type="predicted"/>
<dbReference type="InterPro" id="IPR036390">
    <property type="entry name" value="WH_DNA-bd_sf"/>
</dbReference>
<dbReference type="Proteomes" id="UP001596512">
    <property type="component" value="Unassembled WGS sequence"/>
</dbReference>
<dbReference type="InterPro" id="IPR048711">
    <property type="entry name" value="WHD_Rv2258c"/>
</dbReference>
<dbReference type="SUPFAM" id="SSF46785">
    <property type="entry name" value="Winged helix' DNA-binding domain"/>
    <property type="match status" value="1"/>
</dbReference>
<organism evidence="2 3">
    <name type="scientific">Actinokineospora soli</name>
    <dbReference type="NCBI Taxonomy" id="1048753"/>
    <lineage>
        <taxon>Bacteria</taxon>
        <taxon>Bacillati</taxon>
        <taxon>Actinomycetota</taxon>
        <taxon>Actinomycetes</taxon>
        <taxon>Pseudonocardiales</taxon>
        <taxon>Pseudonocardiaceae</taxon>
        <taxon>Actinokineospora</taxon>
    </lineage>
</organism>
<evidence type="ECO:0000259" key="1">
    <source>
        <dbReference type="Pfam" id="PF21320"/>
    </source>
</evidence>
<dbReference type="InterPro" id="IPR036388">
    <property type="entry name" value="WH-like_DNA-bd_sf"/>
</dbReference>
<dbReference type="EMBL" id="JBHTEY010000004">
    <property type="protein sequence ID" value="MFC7614425.1"/>
    <property type="molecule type" value="Genomic_DNA"/>
</dbReference>
<evidence type="ECO:0000313" key="3">
    <source>
        <dbReference type="Proteomes" id="UP001596512"/>
    </source>
</evidence>
<name>A0ABW2TN10_9PSEU</name>
<evidence type="ECO:0000313" key="2">
    <source>
        <dbReference type="EMBL" id="MFC7614425.1"/>
    </source>
</evidence>
<dbReference type="Pfam" id="PF21320">
    <property type="entry name" value="WHD_Rv2258c"/>
    <property type="match status" value="1"/>
</dbReference>
<reference evidence="3" key="1">
    <citation type="journal article" date="2019" name="Int. J. Syst. Evol. Microbiol.">
        <title>The Global Catalogue of Microorganisms (GCM) 10K type strain sequencing project: providing services to taxonomists for standard genome sequencing and annotation.</title>
        <authorList>
            <consortium name="The Broad Institute Genomics Platform"/>
            <consortium name="The Broad Institute Genome Sequencing Center for Infectious Disease"/>
            <person name="Wu L."/>
            <person name="Ma J."/>
        </authorList>
    </citation>
    <scope>NUCLEOTIDE SEQUENCE [LARGE SCALE GENOMIC DNA]</scope>
    <source>
        <strain evidence="3">JCM 17695</strain>
    </source>
</reference>
<accession>A0ABW2TN10</accession>
<keyword evidence="3" id="KW-1185">Reference proteome</keyword>
<dbReference type="PANTHER" id="PTHR45128:SF1">
    <property type="entry name" value="S-ADENOSYLMETHIONINE-DEPENDENT METHYLTRANSFERASE RV2258C"/>
    <property type="match status" value="1"/>
</dbReference>
<dbReference type="InterPro" id="IPR053173">
    <property type="entry name" value="SAM-binding_MTase"/>
</dbReference>
<feature type="domain" description="S-adenosylmethionine-dependent methyltransferase Rv2258c-like winged HTH" evidence="1">
    <location>
        <begin position="25"/>
        <end position="85"/>
    </location>
</feature>
<comment type="caution">
    <text evidence="2">The sequence shown here is derived from an EMBL/GenBank/DDBJ whole genome shotgun (WGS) entry which is preliminary data.</text>
</comment>